<dbReference type="SUPFAM" id="SSF54593">
    <property type="entry name" value="Glyoxalase/Bleomycin resistance protein/Dihydroxybiphenyl dioxygenase"/>
    <property type="match status" value="1"/>
</dbReference>
<evidence type="ECO:0000313" key="3">
    <source>
        <dbReference type="Proteomes" id="UP001595712"/>
    </source>
</evidence>
<proteinExistence type="predicted"/>
<dbReference type="InterPro" id="IPR029068">
    <property type="entry name" value="Glyas_Bleomycin-R_OHBP_Dase"/>
</dbReference>
<protein>
    <submittedName>
        <fullName evidence="2">VOC family protein</fullName>
    </submittedName>
</protein>
<keyword evidence="3" id="KW-1185">Reference proteome</keyword>
<name>A0ABV7Q4P8_9ACTN</name>
<accession>A0ABV7Q4P8</accession>
<dbReference type="EMBL" id="JBHRWO010000020">
    <property type="protein sequence ID" value="MFC3494827.1"/>
    <property type="molecule type" value="Genomic_DNA"/>
</dbReference>
<dbReference type="RefSeq" id="WP_387978914.1">
    <property type="nucleotide sequence ID" value="NZ_JBHRWO010000020.1"/>
</dbReference>
<sequence length="135" mass="14973">MEANLYPYLFFDGNARQAMEFYRDVFGGDLNVMTYGERGSTGPEAEQVMHATLTSEAGYTIMASDAGPGQEYRPGLNIALCLGGDDAERLRGHWQRLAEDATITMPLEKQFWGDEYGSLIDRFGVSWMVDISPGS</sequence>
<feature type="domain" description="PhnB-like" evidence="1">
    <location>
        <begin position="5"/>
        <end position="129"/>
    </location>
</feature>
<gene>
    <name evidence="2" type="ORF">ACFO8M_20260</name>
</gene>
<dbReference type="Proteomes" id="UP001595712">
    <property type="component" value="Unassembled WGS sequence"/>
</dbReference>
<dbReference type="PANTHER" id="PTHR33990">
    <property type="entry name" value="PROTEIN YJDN-RELATED"/>
    <property type="match status" value="1"/>
</dbReference>
<evidence type="ECO:0000313" key="2">
    <source>
        <dbReference type="EMBL" id="MFC3494827.1"/>
    </source>
</evidence>
<dbReference type="PANTHER" id="PTHR33990:SF1">
    <property type="entry name" value="PROTEIN YJDN"/>
    <property type="match status" value="1"/>
</dbReference>
<reference evidence="3" key="1">
    <citation type="journal article" date="2019" name="Int. J. Syst. Evol. Microbiol.">
        <title>The Global Catalogue of Microorganisms (GCM) 10K type strain sequencing project: providing services to taxonomists for standard genome sequencing and annotation.</title>
        <authorList>
            <consortium name="The Broad Institute Genomics Platform"/>
            <consortium name="The Broad Institute Genome Sequencing Center for Infectious Disease"/>
            <person name="Wu L."/>
            <person name="Ma J."/>
        </authorList>
    </citation>
    <scope>NUCLEOTIDE SEQUENCE [LARGE SCALE GENOMIC DNA]</scope>
    <source>
        <strain evidence="3">CGMCC 4.7396</strain>
    </source>
</reference>
<dbReference type="InterPro" id="IPR028973">
    <property type="entry name" value="PhnB-like"/>
</dbReference>
<comment type="caution">
    <text evidence="2">The sequence shown here is derived from an EMBL/GenBank/DDBJ whole genome shotgun (WGS) entry which is preliminary data.</text>
</comment>
<dbReference type="Pfam" id="PF06983">
    <property type="entry name" value="3-dmu-9_3-mt"/>
    <property type="match status" value="1"/>
</dbReference>
<organism evidence="2 3">
    <name type="scientific">Glycomyces rhizosphaerae</name>
    <dbReference type="NCBI Taxonomy" id="2054422"/>
    <lineage>
        <taxon>Bacteria</taxon>
        <taxon>Bacillati</taxon>
        <taxon>Actinomycetota</taxon>
        <taxon>Actinomycetes</taxon>
        <taxon>Glycomycetales</taxon>
        <taxon>Glycomycetaceae</taxon>
        <taxon>Glycomyces</taxon>
    </lineage>
</organism>
<evidence type="ECO:0000259" key="1">
    <source>
        <dbReference type="Pfam" id="PF06983"/>
    </source>
</evidence>
<dbReference type="Gene3D" id="3.10.180.10">
    <property type="entry name" value="2,3-Dihydroxybiphenyl 1,2-Dioxygenase, domain 1"/>
    <property type="match status" value="1"/>
</dbReference>
<dbReference type="CDD" id="cd06588">
    <property type="entry name" value="PhnB_like"/>
    <property type="match status" value="1"/>
</dbReference>